<name>A0A074TIR2_9RHOB</name>
<sequence>MATYTDQFYYIDPGNPPAEGTALSPTQLTLNDRNNDNWITPSNAWFGYDTVDGQRVTDVWRGDTITVQNANGREFTVTGDTFYLSNGDRVFTPTDGSILHNATFVSSTYVTDSTQAPVGELGPECFVSGTLIETPRGPTPIEWLRAGDLVLTEDAGAVPVLWAGGRTVQGFGSYAPVRFEAHAIGNDRPLLVSQQHRMLVTGWNAELACGTREVLVAAKHLVNGTSIRLNPMPRLRYIHLLLDAHHIVTAEGARSESLFPGNMILEERPEVAAEIRAAWARAHATPIETMVTARHVARGPEVSLLAA</sequence>
<proteinExistence type="predicted"/>
<evidence type="ECO:0000313" key="3">
    <source>
        <dbReference type="Proteomes" id="UP000027725"/>
    </source>
</evidence>
<dbReference type="Proteomes" id="UP000027725">
    <property type="component" value="Unassembled WGS sequence"/>
</dbReference>
<organism evidence="2 3">
    <name type="scientific">Thioclava dalianensis</name>
    <dbReference type="NCBI Taxonomy" id="1185766"/>
    <lineage>
        <taxon>Bacteria</taxon>
        <taxon>Pseudomonadati</taxon>
        <taxon>Pseudomonadota</taxon>
        <taxon>Alphaproteobacteria</taxon>
        <taxon>Rhodobacterales</taxon>
        <taxon>Paracoccaceae</taxon>
        <taxon>Thioclava</taxon>
    </lineage>
</organism>
<dbReference type="Pfam" id="PF13403">
    <property type="entry name" value="Hint_2"/>
    <property type="match status" value="1"/>
</dbReference>
<accession>A0A074TIR2</accession>
<dbReference type="eggNOG" id="COG2931">
    <property type="taxonomic scope" value="Bacteria"/>
</dbReference>
<dbReference type="InterPro" id="IPR028992">
    <property type="entry name" value="Hedgehog/Intein_dom"/>
</dbReference>
<protein>
    <submittedName>
        <fullName evidence="2">Type I secretion protein</fullName>
    </submittedName>
</protein>
<dbReference type="OrthoDB" id="6305173at2"/>
<comment type="caution">
    <text evidence="2">The sequence shown here is derived from an EMBL/GenBank/DDBJ whole genome shotgun (WGS) entry which is preliminary data.</text>
</comment>
<dbReference type="Gene3D" id="2.170.16.10">
    <property type="entry name" value="Hedgehog/Intein (Hint) domain"/>
    <property type="match status" value="1"/>
</dbReference>
<gene>
    <name evidence="2" type="ORF">DL1_07945</name>
</gene>
<dbReference type="STRING" id="1185766.SAMN05216224_104280"/>
<dbReference type="AlphaFoldDB" id="A0A074TIR2"/>
<dbReference type="InterPro" id="IPR036844">
    <property type="entry name" value="Hint_dom_sf"/>
</dbReference>
<dbReference type="RefSeq" id="WP_051693585.1">
    <property type="nucleotide sequence ID" value="NZ_FOVB01000004.1"/>
</dbReference>
<feature type="domain" description="Hedgehog/Intein (Hint)" evidence="1">
    <location>
        <begin position="125"/>
        <end position="262"/>
    </location>
</feature>
<reference evidence="2 3" key="1">
    <citation type="submission" date="2014-03" db="EMBL/GenBank/DDBJ databases">
        <title>The draft genome sequence of Thioclava dalianensis DLFJ1-1.</title>
        <authorList>
            <person name="Lai Q."/>
            <person name="Shao Z."/>
        </authorList>
    </citation>
    <scope>NUCLEOTIDE SEQUENCE [LARGE SCALE GENOMIC DNA]</scope>
    <source>
        <strain evidence="2 3">DLFJ1-1</strain>
    </source>
</reference>
<dbReference type="EMBL" id="JHEH01000021">
    <property type="protein sequence ID" value="KEP68898.1"/>
    <property type="molecule type" value="Genomic_DNA"/>
</dbReference>
<evidence type="ECO:0000259" key="1">
    <source>
        <dbReference type="Pfam" id="PF13403"/>
    </source>
</evidence>
<evidence type="ECO:0000313" key="2">
    <source>
        <dbReference type="EMBL" id="KEP68898.1"/>
    </source>
</evidence>
<keyword evidence="3" id="KW-1185">Reference proteome</keyword>
<dbReference type="SUPFAM" id="SSF51294">
    <property type="entry name" value="Hedgehog/intein (Hint) domain"/>
    <property type="match status" value="1"/>
</dbReference>